<evidence type="ECO:0000256" key="1">
    <source>
        <dbReference type="ARBA" id="ARBA00007626"/>
    </source>
</evidence>
<dbReference type="Pfam" id="PF13041">
    <property type="entry name" value="PPR_2"/>
    <property type="match status" value="2"/>
</dbReference>
<organism evidence="5 6">
    <name type="scientific">Rhynchospora pubera</name>
    <dbReference type="NCBI Taxonomy" id="906938"/>
    <lineage>
        <taxon>Eukaryota</taxon>
        <taxon>Viridiplantae</taxon>
        <taxon>Streptophyta</taxon>
        <taxon>Embryophyta</taxon>
        <taxon>Tracheophyta</taxon>
        <taxon>Spermatophyta</taxon>
        <taxon>Magnoliopsida</taxon>
        <taxon>Liliopsida</taxon>
        <taxon>Poales</taxon>
        <taxon>Cyperaceae</taxon>
        <taxon>Cyperoideae</taxon>
        <taxon>Rhynchosporeae</taxon>
        <taxon>Rhynchospora</taxon>
    </lineage>
</organism>
<evidence type="ECO:0000256" key="2">
    <source>
        <dbReference type="ARBA" id="ARBA00022737"/>
    </source>
</evidence>
<evidence type="ECO:0000256" key="3">
    <source>
        <dbReference type="ARBA" id="ARBA00022946"/>
    </source>
</evidence>
<protein>
    <submittedName>
        <fullName evidence="5">Pentatricopeptide repeat (PPR) superfamily protein</fullName>
    </submittedName>
</protein>
<feature type="repeat" description="PPR" evidence="4">
    <location>
        <begin position="378"/>
        <end position="413"/>
    </location>
</feature>
<dbReference type="SUPFAM" id="SSF81901">
    <property type="entry name" value="HCP-like"/>
    <property type="match status" value="1"/>
</dbReference>
<evidence type="ECO:0000313" key="5">
    <source>
        <dbReference type="EMBL" id="KAJ4793250.1"/>
    </source>
</evidence>
<dbReference type="InterPro" id="IPR011990">
    <property type="entry name" value="TPR-like_helical_dom_sf"/>
</dbReference>
<feature type="repeat" description="PPR" evidence="4">
    <location>
        <begin position="202"/>
        <end position="236"/>
    </location>
</feature>
<sequence>MGSIDPPPFHLSPPLNARRFVARSISLLTKRHFSISNSTQQDATPISSSHIISNFLKSTHDSTTCNWATLTTTFGPTPLTQPVIESVLLHLKEPVHARKALSFFHWCSSNSNPAPCQHGLRSYCLMVHILVRAGFLRDAHVLLESAIKRDFSFVETIWDTYELVLPGSRVFDLLVQTYSKLSMVVPAFDACKSVMERGFSPTLISFNALLRKAQRLSEFEIAWKVFEYMLERRVYPNKGTYEVMVDLLCKEGSLNKVTGVVNQICGKKGGPPGTYVNVALVLRIFSDGRIDQGMLLLKRMLQKDMVFDNIYHSVIIFTYCNNGHLSLAYEQHEDMIKRGTSANAFVYTCLIGANSKEGDLEKSTQLFHEMISVGLRPYDETYNYLILGCCVKKGREREALYYCEKMINEGFFPDNFTCSKFFGAIGSNGDVDKANELLGVMIDKGFVPDENIYLRLIDGYGLIGDVNGVLKTYYEMEFRSLNLGTEVFDSLIRNFCACGVLNQAEKFLDILRKRGLAPSAYLYELLIDGFCEKGGIKSALYWYDEMQRSLLLPSGDTFMKLVKGVIAKRKI</sequence>
<feature type="repeat" description="PPR" evidence="4">
    <location>
        <begin position="519"/>
        <end position="553"/>
    </location>
</feature>
<feature type="repeat" description="PPR" evidence="4">
    <location>
        <begin position="343"/>
        <end position="377"/>
    </location>
</feature>
<dbReference type="PANTHER" id="PTHR47936:SF1">
    <property type="entry name" value="PENTATRICOPEPTIDE REPEAT-CONTAINING PROTEIN GUN1, CHLOROPLASTIC"/>
    <property type="match status" value="1"/>
</dbReference>
<dbReference type="PROSITE" id="PS51375">
    <property type="entry name" value="PPR"/>
    <property type="match status" value="6"/>
</dbReference>
<comment type="similarity">
    <text evidence="1">Belongs to the PPR family. P subfamily.</text>
</comment>
<keyword evidence="6" id="KW-1185">Reference proteome</keyword>
<evidence type="ECO:0000256" key="4">
    <source>
        <dbReference type="PROSITE-ProRule" id="PRU00708"/>
    </source>
</evidence>
<dbReference type="InterPro" id="IPR002885">
    <property type="entry name" value="PPR_rpt"/>
</dbReference>
<dbReference type="NCBIfam" id="TIGR00756">
    <property type="entry name" value="PPR"/>
    <property type="match status" value="3"/>
</dbReference>
<dbReference type="GO" id="GO:0010019">
    <property type="term" value="P:chloroplast-nucleus signaling pathway"/>
    <property type="evidence" value="ECO:0007669"/>
    <property type="project" value="TreeGrafter"/>
</dbReference>
<dbReference type="Proteomes" id="UP001140206">
    <property type="component" value="Chromosome 2"/>
</dbReference>
<reference evidence="5" key="1">
    <citation type="submission" date="2022-08" db="EMBL/GenBank/DDBJ databases">
        <authorList>
            <person name="Marques A."/>
        </authorList>
    </citation>
    <scope>NUCLEOTIDE SEQUENCE</scope>
    <source>
        <strain evidence="5">RhyPub2mFocal</strain>
        <tissue evidence="5">Leaves</tissue>
    </source>
</reference>
<dbReference type="GO" id="GO:0009507">
    <property type="term" value="C:chloroplast"/>
    <property type="evidence" value="ECO:0007669"/>
    <property type="project" value="TreeGrafter"/>
</dbReference>
<feature type="repeat" description="PPR" evidence="4">
    <location>
        <begin position="484"/>
        <end position="518"/>
    </location>
</feature>
<dbReference type="EMBL" id="JAMFTS010000002">
    <property type="protein sequence ID" value="KAJ4793250.1"/>
    <property type="molecule type" value="Genomic_DNA"/>
</dbReference>
<keyword evidence="3" id="KW-0809">Transit peptide</keyword>
<accession>A0AAV8FID2</accession>
<gene>
    <name evidence="5" type="ORF">LUZ62_044496</name>
</gene>
<proteinExistence type="inferred from homology"/>
<evidence type="ECO:0000313" key="6">
    <source>
        <dbReference type="Proteomes" id="UP001140206"/>
    </source>
</evidence>
<dbReference type="Gene3D" id="1.25.40.10">
    <property type="entry name" value="Tetratricopeptide repeat domain"/>
    <property type="match status" value="4"/>
</dbReference>
<dbReference type="AlphaFoldDB" id="A0AAV8FID2"/>
<dbReference type="Pfam" id="PF01535">
    <property type="entry name" value="PPR"/>
    <property type="match status" value="4"/>
</dbReference>
<dbReference type="PANTHER" id="PTHR47936">
    <property type="entry name" value="PPR_LONG DOMAIN-CONTAINING PROTEIN"/>
    <property type="match status" value="1"/>
</dbReference>
<feature type="repeat" description="PPR" evidence="4">
    <location>
        <begin position="414"/>
        <end position="448"/>
    </location>
</feature>
<comment type="caution">
    <text evidence="5">The sequence shown here is derived from an EMBL/GenBank/DDBJ whole genome shotgun (WGS) entry which is preliminary data.</text>
</comment>
<name>A0AAV8FID2_9POAL</name>
<keyword evidence="2" id="KW-0677">Repeat</keyword>
<dbReference type="GO" id="GO:0031930">
    <property type="term" value="P:mitochondria-nucleus signaling pathway"/>
    <property type="evidence" value="ECO:0007669"/>
    <property type="project" value="TreeGrafter"/>
</dbReference>